<evidence type="ECO:0000256" key="1">
    <source>
        <dbReference type="ARBA" id="ARBA00022723"/>
    </source>
</evidence>
<name>A0AAE0DX78_9ROSI</name>
<comment type="caution">
    <text evidence="7">The sequence shown here is derived from an EMBL/GenBank/DDBJ whole genome shotgun (WGS) entry which is preliminary data.</text>
</comment>
<protein>
    <recommendedName>
        <fullName evidence="6">SWIM-type domain-containing protein</fullName>
    </recommendedName>
</protein>
<dbReference type="InterPro" id="IPR006564">
    <property type="entry name" value="Znf_PMZ"/>
</dbReference>
<feature type="domain" description="SWIM-type" evidence="6">
    <location>
        <begin position="717"/>
        <end position="761"/>
    </location>
</feature>
<accession>A0AAE0DX78</accession>
<feature type="region of interest" description="Disordered" evidence="5">
    <location>
        <begin position="204"/>
        <end position="231"/>
    </location>
</feature>
<organism evidence="7 8">
    <name type="scientific">Dipteronia sinensis</name>
    <dbReference type="NCBI Taxonomy" id="43782"/>
    <lineage>
        <taxon>Eukaryota</taxon>
        <taxon>Viridiplantae</taxon>
        <taxon>Streptophyta</taxon>
        <taxon>Embryophyta</taxon>
        <taxon>Tracheophyta</taxon>
        <taxon>Spermatophyta</taxon>
        <taxon>Magnoliopsida</taxon>
        <taxon>eudicotyledons</taxon>
        <taxon>Gunneridae</taxon>
        <taxon>Pentapetalae</taxon>
        <taxon>rosids</taxon>
        <taxon>malvids</taxon>
        <taxon>Sapindales</taxon>
        <taxon>Sapindaceae</taxon>
        <taxon>Hippocastanoideae</taxon>
        <taxon>Acereae</taxon>
        <taxon>Dipteronia</taxon>
    </lineage>
</organism>
<evidence type="ECO:0000256" key="2">
    <source>
        <dbReference type="ARBA" id="ARBA00022771"/>
    </source>
</evidence>
<proteinExistence type="predicted"/>
<dbReference type="Pfam" id="PF03108">
    <property type="entry name" value="DBD_Tnp_Mut"/>
    <property type="match status" value="1"/>
</dbReference>
<dbReference type="InterPro" id="IPR007527">
    <property type="entry name" value="Znf_SWIM"/>
</dbReference>
<dbReference type="InterPro" id="IPR058594">
    <property type="entry name" value="PB1-like_dom_pln"/>
</dbReference>
<keyword evidence="8" id="KW-1185">Reference proteome</keyword>
<keyword evidence="3" id="KW-0862">Zinc</keyword>
<dbReference type="PROSITE" id="PS50966">
    <property type="entry name" value="ZF_SWIM"/>
    <property type="match status" value="1"/>
</dbReference>
<dbReference type="PANTHER" id="PTHR31973">
    <property type="entry name" value="POLYPROTEIN, PUTATIVE-RELATED"/>
    <property type="match status" value="1"/>
</dbReference>
<dbReference type="AlphaFoldDB" id="A0AAE0DX78"/>
<sequence>MEDYFERNRRRTIARYGLQDNFFDLYTMVVFYDRVFDKSNGKTEYIGGKCEIVTDCDVIAILDFYALARRFGYHKDYDAWYVVPGLGLEDGLVKIITNDNVEQMNHALNPDRRVDVYIQGTRVEHDESGPSNVNRFENVEAEEAEHGEWTNYVEEPEQSDMEDDYLEAYSDSGSENEDFDDDFVEPEYQQEEELEVVEHNNAFVVDGEEQNEGENNEQENSGSEYDESQFDDEQKAALNELRKLDRKRDLKKTKVFNSNFEFFDENSNLRNINLRVGQGFSTGKVFKDAVKEYAIKKGRSILFPCNEPKRVQGVCKMREHGCPWSVWGSRYEKDTTSFLLKTLNDNHTCHRVQKNRLANACWLSKKYTKALKPGGNFNFGDFIGKVRKDYILAPSRSQVYRAKNKAGEIIQGSLYEQYGKLRDYAEELKRSNPGSTVVIDTELGANEEQIFRRIYICLNACKVGWLAGCRPIICLDACHTKSQQKFQHKSQLMFAIGIDADNSYYPIAYAVVERESYVTWKWFLEFLKIDLNLNQPFSITFMTDKQKGLIEAINELWGDSEHRFCVRHMYANCKKKFKGDLIRNKVWQAAKASTKEEWKDIMEKIKVIDVKAWQWLNDKPAYQWTKSHFSIFPKCDMLLNNLCECVNGDKTILIARCLPIYSMLEMIRVKIIERRASRRQDMEKWFGEIGPRIAEILEIAAKNSGSLTAHWGGNDNFQINDNDDTTPVAVVDLAAKTCNCNQWNLTGIPCMHAISAIYWRHEDPLSYVHDHYKKSTQKKIWQNVIHGIKMEKYWNKSELPPLLPPKIVK</sequence>
<dbReference type="InterPro" id="IPR004332">
    <property type="entry name" value="Transposase_MuDR"/>
</dbReference>
<keyword evidence="2 4" id="KW-0863">Zinc-finger</keyword>
<dbReference type="Pfam" id="PF10551">
    <property type="entry name" value="MULE"/>
    <property type="match status" value="1"/>
</dbReference>
<dbReference type="Proteomes" id="UP001281410">
    <property type="component" value="Unassembled WGS sequence"/>
</dbReference>
<evidence type="ECO:0000313" key="8">
    <source>
        <dbReference type="Proteomes" id="UP001281410"/>
    </source>
</evidence>
<dbReference type="Pfam" id="PF04434">
    <property type="entry name" value="SWIM"/>
    <property type="match status" value="1"/>
</dbReference>
<dbReference type="Pfam" id="PF26130">
    <property type="entry name" value="PB1-like"/>
    <property type="match status" value="1"/>
</dbReference>
<evidence type="ECO:0000256" key="5">
    <source>
        <dbReference type="SAM" id="MobiDB-lite"/>
    </source>
</evidence>
<evidence type="ECO:0000256" key="3">
    <source>
        <dbReference type="ARBA" id="ARBA00022833"/>
    </source>
</evidence>
<keyword evidence="1" id="KW-0479">Metal-binding</keyword>
<gene>
    <name evidence="7" type="ORF">Dsin_024244</name>
</gene>
<evidence type="ECO:0000256" key="4">
    <source>
        <dbReference type="PROSITE-ProRule" id="PRU00325"/>
    </source>
</evidence>
<dbReference type="PANTHER" id="PTHR31973:SF187">
    <property type="entry name" value="MUTATOR TRANSPOSASE MUDRA PROTEIN"/>
    <property type="match status" value="1"/>
</dbReference>
<dbReference type="EMBL" id="JANJYJ010000008">
    <property type="protein sequence ID" value="KAK3192934.1"/>
    <property type="molecule type" value="Genomic_DNA"/>
</dbReference>
<dbReference type="GO" id="GO:0008270">
    <property type="term" value="F:zinc ion binding"/>
    <property type="evidence" value="ECO:0007669"/>
    <property type="project" value="UniProtKB-KW"/>
</dbReference>
<dbReference type="InterPro" id="IPR018289">
    <property type="entry name" value="MULE_transposase_dom"/>
</dbReference>
<reference evidence="7" key="1">
    <citation type="journal article" date="2023" name="Plant J.">
        <title>Genome sequences and population genomics provide insights into the demographic history, inbreeding, and mutation load of two 'living fossil' tree species of Dipteronia.</title>
        <authorList>
            <person name="Feng Y."/>
            <person name="Comes H.P."/>
            <person name="Chen J."/>
            <person name="Zhu S."/>
            <person name="Lu R."/>
            <person name="Zhang X."/>
            <person name="Li P."/>
            <person name="Qiu J."/>
            <person name="Olsen K.M."/>
            <person name="Qiu Y."/>
        </authorList>
    </citation>
    <scope>NUCLEOTIDE SEQUENCE</scope>
    <source>
        <strain evidence="7">NBL</strain>
    </source>
</reference>
<dbReference type="SMART" id="SM00575">
    <property type="entry name" value="ZnF_PMZ"/>
    <property type="match status" value="1"/>
</dbReference>
<feature type="compositionally biased region" description="Acidic residues" evidence="5">
    <location>
        <begin position="206"/>
        <end position="217"/>
    </location>
</feature>
<evidence type="ECO:0000259" key="6">
    <source>
        <dbReference type="PROSITE" id="PS50966"/>
    </source>
</evidence>
<evidence type="ECO:0000313" key="7">
    <source>
        <dbReference type="EMBL" id="KAK3192934.1"/>
    </source>
</evidence>